<dbReference type="OrthoDB" id="6465516at2"/>
<dbReference type="Proteomes" id="UP000094023">
    <property type="component" value="Unassembled WGS sequence"/>
</dbReference>
<gene>
    <name evidence="1" type="ORF">M983_1336</name>
</gene>
<keyword evidence="2" id="KW-1185">Reference proteome</keyword>
<proteinExistence type="predicted"/>
<organism evidence="1 2">
    <name type="scientific">Proteus myxofaciens ATCC 19692</name>
    <dbReference type="NCBI Taxonomy" id="1354337"/>
    <lineage>
        <taxon>Bacteria</taxon>
        <taxon>Pseudomonadati</taxon>
        <taxon>Pseudomonadota</taxon>
        <taxon>Gammaproteobacteria</taxon>
        <taxon>Enterobacterales</taxon>
        <taxon>Morganellaceae</taxon>
        <taxon>Proteus</taxon>
    </lineage>
</organism>
<protein>
    <submittedName>
        <fullName evidence="1">Uncharacterized protein</fullName>
    </submittedName>
</protein>
<comment type="caution">
    <text evidence="1">The sequence shown here is derived from an EMBL/GenBank/DDBJ whole genome shotgun (WGS) entry which is preliminary data.</text>
</comment>
<dbReference type="EMBL" id="LXEN01000059">
    <property type="protein sequence ID" value="OAT32294.1"/>
    <property type="molecule type" value="Genomic_DNA"/>
</dbReference>
<reference evidence="1 2" key="1">
    <citation type="submission" date="2016-04" db="EMBL/GenBank/DDBJ databases">
        <title>ATOL: Assembling a taxonomically balanced genome-scale reconstruction of the evolutionary history of the Enterobacteriaceae.</title>
        <authorList>
            <person name="Plunkett G.III."/>
            <person name="Neeno-Eckwall E.C."/>
            <person name="Glasner J.D."/>
            <person name="Perna N.T."/>
        </authorList>
    </citation>
    <scope>NUCLEOTIDE SEQUENCE [LARGE SCALE GENOMIC DNA]</scope>
    <source>
        <strain evidence="1 2">ATCC 19692</strain>
    </source>
</reference>
<dbReference type="PATRIC" id="fig|1354337.4.peg.1364"/>
<dbReference type="RefSeq" id="WP_066748984.1">
    <property type="nucleotide sequence ID" value="NZ_LXEN01000059.1"/>
</dbReference>
<dbReference type="AlphaFoldDB" id="A0A198G6C0"/>
<evidence type="ECO:0000313" key="1">
    <source>
        <dbReference type="EMBL" id="OAT32294.1"/>
    </source>
</evidence>
<name>A0A198G6C0_9GAMM</name>
<accession>A0A198G6C0</accession>
<sequence length="186" mass="21460">MTHQQFEIISTVMYEPLSYVHTDYHPLATSQDDPLWQKLTNRLLIEKYHLETEIDCDIETDNVAKTLFTHWALLPECAQFLGYIYDPKFILKNKDYYQLASSLKAFLSLRPVLNLAKIDDIKLDIPSPTYLGYHLLFIFIESISTVLAQRFKLCFSTNITTAISSINIPLSRSLFLLVLSYVTLSA</sequence>
<dbReference type="Pfam" id="PF09482">
    <property type="entry name" value="OrgA_MxiK"/>
    <property type="match status" value="1"/>
</dbReference>
<dbReference type="InterPro" id="IPR013388">
    <property type="entry name" value="T3SS_OrgA/MxiK"/>
</dbReference>
<dbReference type="STRING" id="1354337.M983_1336"/>
<evidence type="ECO:0000313" key="2">
    <source>
        <dbReference type="Proteomes" id="UP000094023"/>
    </source>
</evidence>